<reference evidence="3" key="3">
    <citation type="submission" date="2016-03" db="UniProtKB">
        <authorList>
            <consortium name="EnsemblProtists"/>
        </authorList>
    </citation>
    <scope>IDENTIFICATION</scope>
</reference>
<reference evidence="4" key="2">
    <citation type="submission" date="2012-11" db="EMBL/GenBank/DDBJ databases">
        <authorList>
            <person name="Kuo A."/>
            <person name="Curtis B.A."/>
            <person name="Tanifuji G."/>
            <person name="Burki F."/>
            <person name="Gruber A."/>
            <person name="Irimia M."/>
            <person name="Maruyama S."/>
            <person name="Arias M.C."/>
            <person name="Ball S.G."/>
            <person name="Gile G.H."/>
            <person name="Hirakawa Y."/>
            <person name="Hopkins J.F."/>
            <person name="Rensing S.A."/>
            <person name="Schmutz J."/>
            <person name="Symeonidi A."/>
            <person name="Elias M."/>
            <person name="Eveleigh R.J."/>
            <person name="Herman E.K."/>
            <person name="Klute M.J."/>
            <person name="Nakayama T."/>
            <person name="Obornik M."/>
            <person name="Reyes-Prieto A."/>
            <person name="Armbrust E.V."/>
            <person name="Aves S.J."/>
            <person name="Beiko R.G."/>
            <person name="Coutinho P."/>
            <person name="Dacks J.B."/>
            <person name="Durnford D.G."/>
            <person name="Fast N.M."/>
            <person name="Green B.R."/>
            <person name="Grisdale C."/>
            <person name="Hempe F."/>
            <person name="Henrissat B."/>
            <person name="Hoppner M.P."/>
            <person name="Ishida K.-I."/>
            <person name="Kim E."/>
            <person name="Koreny L."/>
            <person name="Kroth P.G."/>
            <person name="Liu Y."/>
            <person name="Malik S.-B."/>
            <person name="Maier U.G."/>
            <person name="McRose D."/>
            <person name="Mock T."/>
            <person name="Neilson J.A."/>
            <person name="Onodera N.T."/>
            <person name="Poole A.M."/>
            <person name="Pritham E.J."/>
            <person name="Richards T.A."/>
            <person name="Rocap G."/>
            <person name="Roy S.W."/>
            <person name="Sarai C."/>
            <person name="Schaack S."/>
            <person name="Shirato S."/>
            <person name="Slamovits C.H."/>
            <person name="Spencer D.F."/>
            <person name="Suzuki S."/>
            <person name="Worden A.Z."/>
            <person name="Zauner S."/>
            <person name="Barry K."/>
            <person name="Bell C."/>
            <person name="Bharti A.K."/>
            <person name="Crow J.A."/>
            <person name="Grimwood J."/>
            <person name="Kramer R."/>
            <person name="Lindquist E."/>
            <person name="Lucas S."/>
            <person name="Salamov A."/>
            <person name="McFadden G.I."/>
            <person name="Lane C.E."/>
            <person name="Keeling P.J."/>
            <person name="Gray M.W."/>
            <person name="Grigoriev I.V."/>
            <person name="Archibald J.M."/>
        </authorList>
    </citation>
    <scope>NUCLEOTIDE SEQUENCE</scope>
    <source>
        <strain evidence="4">CCMP2712</strain>
    </source>
</reference>
<evidence type="ECO:0000313" key="3">
    <source>
        <dbReference type="EnsemblProtists" id="EKX54711"/>
    </source>
</evidence>
<evidence type="ECO:0000313" key="2">
    <source>
        <dbReference type="EMBL" id="EKX54711.1"/>
    </source>
</evidence>
<evidence type="ECO:0000256" key="1">
    <source>
        <dbReference type="SAM" id="SignalP"/>
    </source>
</evidence>
<evidence type="ECO:0000313" key="4">
    <source>
        <dbReference type="Proteomes" id="UP000011087"/>
    </source>
</evidence>
<feature type="signal peptide" evidence="1">
    <location>
        <begin position="1"/>
        <end position="18"/>
    </location>
</feature>
<dbReference type="PaxDb" id="55529-EKX54711"/>
<feature type="chain" id="PRO_5008772066" description="TGS domain-containing protein" evidence="1">
    <location>
        <begin position="19"/>
        <end position="196"/>
    </location>
</feature>
<dbReference type="Proteomes" id="UP000011087">
    <property type="component" value="Unassembled WGS sequence"/>
</dbReference>
<gene>
    <name evidence="2" type="ORF">GUITHDRAFT_149834</name>
</gene>
<protein>
    <recommendedName>
        <fullName evidence="5">TGS domain-containing protein</fullName>
    </recommendedName>
</protein>
<evidence type="ECO:0008006" key="5">
    <source>
        <dbReference type="Google" id="ProtNLM"/>
    </source>
</evidence>
<reference evidence="2 4" key="1">
    <citation type="journal article" date="2012" name="Nature">
        <title>Algal genomes reveal evolutionary mosaicism and the fate of nucleomorphs.</title>
        <authorList>
            <consortium name="DOE Joint Genome Institute"/>
            <person name="Curtis B.A."/>
            <person name="Tanifuji G."/>
            <person name="Burki F."/>
            <person name="Gruber A."/>
            <person name="Irimia M."/>
            <person name="Maruyama S."/>
            <person name="Arias M.C."/>
            <person name="Ball S.G."/>
            <person name="Gile G.H."/>
            <person name="Hirakawa Y."/>
            <person name="Hopkins J.F."/>
            <person name="Kuo A."/>
            <person name="Rensing S.A."/>
            <person name="Schmutz J."/>
            <person name="Symeonidi A."/>
            <person name="Elias M."/>
            <person name="Eveleigh R.J."/>
            <person name="Herman E.K."/>
            <person name="Klute M.J."/>
            <person name="Nakayama T."/>
            <person name="Obornik M."/>
            <person name="Reyes-Prieto A."/>
            <person name="Armbrust E.V."/>
            <person name="Aves S.J."/>
            <person name="Beiko R.G."/>
            <person name="Coutinho P."/>
            <person name="Dacks J.B."/>
            <person name="Durnford D.G."/>
            <person name="Fast N.M."/>
            <person name="Green B.R."/>
            <person name="Grisdale C.J."/>
            <person name="Hempel F."/>
            <person name="Henrissat B."/>
            <person name="Hoppner M.P."/>
            <person name="Ishida K."/>
            <person name="Kim E."/>
            <person name="Koreny L."/>
            <person name="Kroth P.G."/>
            <person name="Liu Y."/>
            <person name="Malik S.B."/>
            <person name="Maier U.G."/>
            <person name="McRose D."/>
            <person name="Mock T."/>
            <person name="Neilson J.A."/>
            <person name="Onodera N.T."/>
            <person name="Poole A.M."/>
            <person name="Pritham E.J."/>
            <person name="Richards T.A."/>
            <person name="Rocap G."/>
            <person name="Roy S.W."/>
            <person name="Sarai C."/>
            <person name="Schaack S."/>
            <person name="Shirato S."/>
            <person name="Slamovits C.H."/>
            <person name="Spencer D.F."/>
            <person name="Suzuki S."/>
            <person name="Worden A.Z."/>
            <person name="Zauner S."/>
            <person name="Barry K."/>
            <person name="Bell C."/>
            <person name="Bharti A.K."/>
            <person name="Crow J.A."/>
            <person name="Grimwood J."/>
            <person name="Kramer R."/>
            <person name="Lindquist E."/>
            <person name="Lucas S."/>
            <person name="Salamov A."/>
            <person name="McFadden G.I."/>
            <person name="Lane C.E."/>
            <person name="Keeling P.J."/>
            <person name="Gray M.W."/>
            <person name="Grigoriev I.V."/>
            <person name="Archibald J.M."/>
        </authorList>
    </citation>
    <scope>NUCLEOTIDE SEQUENCE</scope>
    <source>
        <strain evidence="2 4">CCMP2712</strain>
    </source>
</reference>
<name>L1K1I9_GUITC</name>
<keyword evidence="4" id="KW-1185">Reference proteome</keyword>
<keyword evidence="1" id="KW-0732">Signal</keyword>
<dbReference type="AlphaFoldDB" id="L1K1I9"/>
<dbReference type="EMBL" id="JH992966">
    <property type="protein sequence ID" value="EKX54711.1"/>
    <property type="molecule type" value="Genomic_DNA"/>
</dbReference>
<proteinExistence type="predicted"/>
<organism evidence="2">
    <name type="scientific">Guillardia theta (strain CCMP2712)</name>
    <name type="common">Cryptophyte</name>
    <dbReference type="NCBI Taxonomy" id="905079"/>
    <lineage>
        <taxon>Eukaryota</taxon>
        <taxon>Cryptophyceae</taxon>
        <taxon>Pyrenomonadales</taxon>
        <taxon>Geminigeraceae</taxon>
        <taxon>Guillardia</taxon>
    </lineage>
</organism>
<dbReference type="EnsemblProtists" id="EKX54711">
    <property type="protein sequence ID" value="EKX54711"/>
    <property type="gene ID" value="GUITHDRAFT_149834"/>
</dbReference>
<dbReference type="KEGG" id="gtt:GUITHDRAFT_149834"/>
<dbReference type="HOGENOM" id="CLU_1392528_0_0_1"/>
<dbReference type="RefSeq" id="XP_005841691.1">
    <property type="nucleotide sequence ID" value="XM_005841634.1"/>
</dbReference>
<dbReference type="GeneID" id="17311615"/>
<sequence>MARRMLIVAGCLLACADAFISPSPMAPACRPQQHACRLRSQRSAIRMGLFDGVAKAFQNALANEDLPPAGPDGLSQDPWMKGVRKAITIYFVKDGEVVAQGDALPGDLLNTIASKAGVSLRDTVMMKTDQADLQVQSKTARIPAPGRRNMISDEALRDGDEMLETGLSAPVWTNYASRGEVRTVKEKKVEYWVYLS</sequence>
<accession>L1K1I9</accession>